<comment type="caution">
    <text evidence="1">The sequence shown here is derived from an EMBL/GenBank/DDBJ whole genome shotgun (WGS) entry which is preliminary data.</text>
</comment>
<dbReference type="AlphaFoldDB" id="A0A1F7FEL8"/>
<protein>
    <submittedName>
        <fullName evidence="1">Uncharacterized protein</fullName>
    </submittedName>
</protein>
<evidence type="ECO:0000313" key="1">
    <source>
        <dbReference type="EMBL" id="OGK05031.1"/>
    </source>
</evidence>
<organism evidence="1 2">
    <name type="scientific">Candidatus Raymondbacteria bacterium RIFOXYD12_FULL_49_13</name>
    <dbReference type="NCBI Taxonomy" id="1817890"/>
    <lineage>
        <taxon>Bacteria</taxon>
        <taxon>Raymondiibacteriota</taxon>
    </lineage>
</organism>
<proteinExistence type="predicted"/>
<dbReference type="EMBL" id="MFYX01000064">
    <property type="protein sequence ID" value="OGK05031.1"/>
    <property type="molecule type" value="Genomic_DNA"/>
</dbReference>
<gene>
    <name evidence="1" type="ORF">A2519_10185</name>
</gene>
<accession>A0A1F7FEL8</accession>
<sequence>MAETDDLNLPNIGPGVLLPPTPRSLDEIDAWIQEDFELFFDRESYDREKARMTVPQQFRLD</sequence>
<reference evidence="1 2" key="1">
    <citation type="journal article" date="2016" name="Nat. Commun.">
        <title>Thousands of microbial genomes shed light on interconnected biogeochemical processes in an aquifer system.</title>
        <authorList>
            <person name="Anantharaman K."/>
            <person name="Brown C.T."/>
            <person name="Hug L.A."/>
            <person name="Sharon I."/>
            <person name="Castelle C.J."/>
            <person name="Probst A.J."/>
            <person name="Thomas B.C."/>
            <person name="Singh A."/>
            <person name="Wilkins M.J."/>
            <person name="Karaoz U."/>
            <person name="Brodie E.L."/>
            <person name="Williams K.H."/>
            <person name="Hubbard S.S."/>
            <person name="Banfield J.F."/>
        </authorList>
    </citation>
    <scope>NUCLEOTIDE SEQUENCE [LARGE SCALE GENOMIC DNA]</scope>
</reference>
<evidence type="ECO:0000313" key="2">
    <source>
        <dbReference type="Proteomes" id="UP000179243"/>
    </source>
</evidence>
<name>A0A1F7FEL8_UNCRA</name>
<dbReference type="Proteomes" id="UP000179243">
    <property type="component" value="Unassembled WGS sequence"/>
</dbReference>